<sequence length="281" mass="31656">MAGGITYADLRFARGPPEKSQGEEPNEGELTYENLQVSRGLEKEVAECGPQKSVPELPCWATSCHCWRPVTNRPMLGVLALCLFLLATNIALGVEYLQASRQLQEASREHAAKSHVLGESAHRLQAGLEESRRLLRLTEQELNSTKQELNSTKQELELNSTKQELNSTTVALWQSRAAGNQTRRQLQRQELQANHSLALLRREQASLETNLSQATSCRQIGCCPRGWTLFRWKCLRASSEWKTWERSKAHCEGMSSRLLVLPEPWSAGELWKAVGETFTQT</sequence>
<reference evidence="6" key="1">
    <citation type="submission" date="2025-08" db="UniProtKB">
        <authorList>
            <consortium name="RefSeq"/>
        </authorList>
    </citation>
    <scope>IDENTIFICATION</scope>
</reference>
<keyword evidence="4" id="KW-1133">Transmembrane helix</keyword>
<dbReference type="GO" id="GO:0005576">
    <property type="term" value="C:extracellular region"/>
    <property type="evidence" value="ECO:0007669"/>
    <property type="project" value="UniProtKB-SubCell"/>
</dbReference>
<dbReference type="GeneID" id="113423541"/>
<organism evidence="5 6">
    <name type="scientific">Notechis scutatus</name>
    <name type="common">mainland tiger snake</name>
    <dbReference type="NCBI Taxonomy" id="8663"/>
    <lineage>
        <taxon>Eukaryota</taxon>
        <taxon>Metazoa</taxon>
        <taxon>Chordata</taxon>
        <taxon>Craniata</taxon>
        <taxon>Vertebrata</taxon>
        <taxon>Euteleostomi</taxon>
        <taxon>Lepidosauria</taxon>
        <taxon>Squamata</taxon>
        <taxon>Bifurcata</taxon>
        <taxon>Unidentata</taxon>
        <taxon>Episquamata</taxon>
        <taxon>Toxicofera</taxon>
        <taxon>Serpentes</taxon>
        <taxon>Colubroidea</taxon>
        <taxon>Elapidae</taxon>
        <taxon>Hydrophiinae</taxon>
        <taxon>Notechis</taxon>
    </lineage>
</organism>
<feature type="coiled-coil region" evidence="3">
    <location>
        <begin position="128"/>
        <end position="166"/>
    </location>
</feature>
<keyword evidence="4" id="KW-0812">Transmembrane</keyword>
<proteinExistence type="predicted"/>
<keyword evidence="2" id="KW-0964">Secreted</keyword>
<dbReference type="PANTHER" id="PTHR15028:SF6">
    <property type="entry name" value="B-CELL DIFFERENTIATION ANTIGEN CD72"/>
    <property type="match status" value="1"/>
</dbReference>
<evidence type="ECO:0000256" key="1">
    <source>
        <dbReference type="ARBA" id="ARBA00004613"/>
    </source>
</evidence>
<dbReference type="KEGG" id="nss:113423541"/>
<name>A0A6J1VC49_9SAUR</name>
<keyword evidence="4" id="KW-0472">Membrane</keyword>
<dbReference type="GO" id="GO:0004888">
    <property type="term" value="F:transmembrane signaling receptor activity"/>
    <property type="evidence" value="ECO:0007669"/>
    <property type="project" value="InterPro"/>
</dbReference>
<evidence type="ECO:0000256" key="4">
    <source>
        <dbReference type="SAM" id="Phobius"/>
    </source>
</evidence>
<dbReference type="Gene3D" id="3.10.100.10">
    <property type="entry name" value="Mannose-Binding Protein A, subunit A"/>
    <property type="match status" value="1"/>
</dbReference>
<dbReference type="PANTHER" id="PTHR15028">
    <property type="entry name" value="CD72-RELATED"/>
    <property type="match status" value="1"/>
</dbReference>
<dbReference type="SUPFAM" id="SSF56436">
    <property type="entry name" value="C-type lectin-like"/>
    <property type="match status" value="1"/>
</dbReference>
<dbReference type="InterPro" id="IPR039689">
    <property type="entry name" value="CD72"/>
</dbReference>
<evidence type="ECO:0000256" key="2">
    <source>
        <dbReference type="ARBA" id="ARBA00022525"/>
    </source>
</evidence>
<dbReference type="InterPro" id="IPR016187">
    <property type="entry name" value="CTDL_fold"/>
</dbReference>
<dbReference type="RefSeq" id="XP_026540776.1">
    <property type="nucleotide sequence ID" value="XM_026684991.1"/>
</dbReference>
<protein>
    <submittedName>
        <fullName evidence="6">B-cell differentiation antigen CD72-like</fullName>
    </submittedName>
</protein>
<dbReference type="GO" id="GO:0005886">
    <property type="term" value="C:plasma membrane"/>
    <property type="evidence" value="ECO:0007669"/>
    <property type="project" value="InterPro"/>
</dbReference>
<feature type="transmembrane region" description="Helical" evidence="4">
    <location>
        <begin position="75"/>
        <end position="97"/>
    </location>
</feature>
<dbReference type="InterPro" id="IPR016186">
    <property type="entry name" value="C-type_lectin-like/link_sf"/>
</dbReference>
<gene>
    <name evidence="6" type="primary">LOC113423541</name>
</gene>
<keyword evidence="5" id="KW-1185">Reference proteome</keyword>
<dbReference type="AlphaFoldDB" id="A0A6J1VC49"/>
<evidence type="ECO:0000313" key="6">
    <source>
        <dbReference type="RefSeq" id="XP_026540776.1"/>
    </source>
</evidence>
<dbReference type="Proteomes" id="UP000504612">
    <property type="component" value="Unplaced"/>
</dbReference>
<comment type="subcellular location">
    <subcellularLocation>
        <location evidence="1">Secreted</location>
    </subcellularLocation>
</comment>
<accession>A0A6J1VC49</accession>
<evidence type="ECO:0000313" key="5">
    <source>
        <dbReference type="Proteomes" id="UP000504612"/>
    </source>
</evidence>
<keyword evidence="3" id="KW-0175">Coiled coil</keyword>
<evidence type="ECO:0000256" key="3">
    <source>
        <dbReference type="SAM" id="Coils"/>
    </source>
</evidence>